<dbReference type="EMBL" id="LSSL01003061">
    <property type="protein sequence ID" value="OLY80856.1"/>
    <property type="molecule type" value="Genomic_DNA"/>
</dbReference>
<comment type="caution">
    <text evidence="1">The sequence shown here is derived from an EMBL/GenBank/DDBJ whole genome shotgun (WGS) entry which is preliminary data.</text>
</comment>
<accession>A0A1R0GVB8</accession>
<name>A0A1R0GVB8_9FUNG</name>
<evidence type="ECO:0000313" key="2">
    <source>
        <dbReference type="Proteomes" id="UP000187455"/>
    </source>
</evidence>
<organism evidence="1 2">
    <name type="scientific">Smittium mucronatum</name>
    <dbReference type="NCBI Taxonomy" id="133383"/>
    <lineage>
        <taxon>Eukaryota</taxon>
        <taxon>Fungi</taxon>
        <taxon>Fungi incertae sedis</taxon>
        <taxon>Zoopagomycota</taxon>
        <taxon>Kickxellomycotina</taxon>
        <taxon>Harpellomycetes</taxon>
        <taxon>Harpellales</taxon>
        <taxon>Legeriomycetaceae</taxon>
        <taxon>Smittium</taxon>
    </lineage>
</organism>
<evidence type="ECO:0000313" key="1">
    <source>
        <dbReference type="EMBL" id="OLY80856.1"/>
    </source>
</evidence>
<dbReference type="AlphaFoldDB" id="A0A1R0GVB8"/>
<keyword evidence="2" id="KW-1185">Reference proteome</keyword>
<protein>
    <submittedName>
        <fullName evidence="1">Uncharacterized protein</fullName>
    </submittedName>
</protein>
<proteinExistence type="predicted"/>
<dbReference type="Proteomes" id="UP000187455">
    <property type="component" value="Unassembled WGS sequence"/>
</dbReference>
<sequence>MCSNLPYLHTSSSISSSSSDAQFASVSSSGTNILPSKTHRVVNSVSFSCSNNAPVLSLFGSVALVPLPGTSYPARRDASNGCLLVGKFGWAWKFILTNGFFTSSVDGTSHTLILESRSSSPSSFSAANSACLWSKYCTNALSVLVPSGFRFIEQNSTGPNGSKNNLRSDSSKDVGIRLTHNFLSFIFSATGLPLNRK</sequence>
<reference evidence="1 2" key="1">
    <citation type="journal article" date="2016" name="Mol. Biol. Evol.">
        <title>Genome-Wide Survey of Gut Fungi (Harpellales) Reveals the First Horizontally Transferred Ubiquitin Gene from a Mosquito Host.</title>
        <authorList>
            <person name="Wang Y."/>
            <person name="White M.M."/>
            <person name="Kvist S."/>
            <person name="Moncalvo J.M."/>
        </authorList>
    </citation>
    <scope>NUCLEOTIDE SEQUENCE [LARGE SCALE GENOMIC DNA]</scope>
    <source>
        <strain evidence="1 2">ALG-7-W6</strain>
    </source>
</reference>
<gene>
    <name evidence="1" type="ORF">AYI68_g5045</name>
</gene>